<dbReference type="PROSITE" id="PS50975">
    <property type="entry name" value="ATP_GRASP"/>
    <property type="match status" value="1"/>
</dbReference>
<dbReference type="GO" id="GO:0016874">
    <property type="term" value="F:ligase activity"/>
    <property type="evidence" value="ECO:0007669"/>
    <property type="project" value="UniProtKB-KW"/>
</dbReference>
<feature type="domain" description="ATP-grasp" evidence="5">
    <location>
        <begin position="105"/>
        <end position="298"/>
    </location>
</feature>
<comment type="caution">
    <text evidence="6">The sequence shown here is derived from an EMBL/GenBank/DDBJ whole genome shotgun (WGS) entry which is preliminary data.</text>
</comment>
<dbReference type="GO" id="GO:0046872">
    <property type="term" value="F:metal ion binding"/>
    <property type="evidence" value="ECO:0007669"/>
    <property type="project" value="InterPro"/>
</dbReference>
<dbReference type="PANTHER" id="PTHR43585:SF2">
    <property type="entry name" value="ATP-GRASP ENZYME FSQD"/>
    <property type="match status" value="1"/>
</dbReference>
<dbReference type="Gene3D" id="3.30.470.20">
    <property type="entry name" value="ATP-grasp fold, B domain"/>
    <property type="match status" value="1"/>
</dbReference>
<evidence type="ECO:0000256" key="2">
    <source>
        <dbReference type="ARBA" id="ARBA00022741"/>
    </source>
</evidence>
<dbReference type="SUPFAM" id="SSF56059">
    <property type="entry name" value="Glutathione synthetase ATP-binding domain-like"/>
    <property type="match status" value="1"/>
</dbReference>
<keyword evidence="7" id="KW-1185">Reference proteome</keyword>
<organism evidence="6 7">
    <name type="scientific">Streptomyces cellostaticus</name>
    <dbReference type="NCBI Taxonomy" id="67285"/>
    <lineage>
        <taxon>Bacteria</taxon>
        <taxon>Bacillati</taxon>
        <taxon>Actinomycetota</taxon>
        <taxon>Actinomycetes</taxon>
        <taxon>Kitasatosporales</taxon>
        <taxon>Streptomycetaceae</taxon>
        <taxon>Streptomyces</taxon>
    </lineage>
</organism>
<protein>
    <recommendedName>
        <fullName evidence="5">ATP-grasp domain-containing protein</fullName>
    </recommendedName>
</protein>
<gene>
    <name evidence="6" type="ORF">AQI88_16575</name>
</gene>
<proteinExistence type="predicted"/>
<evidence type="ECO:0000256" key="1">
    <source>
        <dbReference type="ARBA" id="ARBA00022598"/>
    </source>
</evidence>
<dbReference type="InterPro" id="IPR052032">
    <property type="entry name" value="ATP-dep_AA_Ligase"/>
</dbReference>
<evidence type="ECO:0000313" key="6">
    <source>
        <dbReference type="EMBL" id="KUM95732.1"/>
    </source>
</evidence>
<dbReference type="GO" id="GO:0005524">
    <property type="term" value="F:ATP binding"/>
    <property type="evidence" value="ECO:0007669"/>
    <property type="project" value="UniProtKB-UniRule"/>
</dbReference>
<evidence type="ECO:0000259" key="5">
    <source>
        <dbReference type="PROSITE" id="PS50975"/>
    </source>
</evidence>
<dbReference type="AlphaFoldDB" id="A0A101NMT2"/>
<dbReference type="EMBL" id="LMWL01000029">
    <property type="protein sequence ID" value="KUM95732.1"/>
    <property type="molecule type" value="Genomic_DNA"/>
</dbReference>
<name>A0A101NMT2_9ACTN</name>
<dbReference type="InterPro" id="IPR011761">
    <property type="entry name" value="ATP-grasp"/>
</dbReference>
<dbReference type="STRING" id="67285.AQI88_16575"/>
<dbReference type="Pfam" id="PF18603">
    <property type="entry name" value="LAL_C2"/>
    <property type="match status" value="1"/>
</dbReference>
<evidence type="ECO:0000256" key="4">
    <source>
        <dbReference type="PROSITE-ProRule" id="PRU00409"/>
    </source>
</evidence>
<dbReference type="Pfam" id="PF13535">
    <property type="entry name" value="ATP-grasp_4"/>
    <property type="match status" value="1"/>
</dbReference>
<keyword evidence="2 4" id="KW-0547">Nucleotide-binding</keyword>
<keyword evidence="1" id="KW-0436">Ligase</keyword>
<sequence length="397" mass="41904">MFFGVGRLAAAAARKGATLHLLTDHRAIYSYDLERTGTGGLVVHDVDTRDPDAVTAALEAIGEVAGVIGPVEKTDMLTLDVIARLGLRGPAAEAVRLVRDKRRLRAHLADAGLSKGAGVLADPATARWDELTAAVGSPFVVKDTAGSSSQNVWLIRSQEEFDGLRGTLRDAHPTGRLMAESYFVGPLYSAETLSWHGDTRLLGISGRIMSPEPICREEALAFPVAFPAATRDEIAEWITGVLDSVGYSDGFAHTEFILTDSGFEVVEINPRIPGGPCGEHMSEVLGADLYEAMVEMALDIRPGMLDRPPAPTGGTASVPLYAPRTGVFAGIEGLDRLDAHQGDVVLHPTRSPGQTVHTVRDQSAAVAILSAGGDTAELALLNALSATRALHVAIDPA</sequence>
<dbReference type="InterPro" id="IPR040570">
    <property type="entry name" value="LAL_C2"/>
</dbReference>
<dbReference type="Proteomes" id="UP000054241">
    <property type="component" value="Unassembled WGS sequence"/>
</dbReference>
<dbReference type="PANTHER" id="PTHR43585">
    <property type="entry name" value="FUMIPYRROLE BIOSYNTHESIS PROTEIN C"/>
    <property type="match status" value="1"/>
</dbReference>
<keyword evidence="3 4" id="KW-0067">ATP-binding</keyword>
<reference evidence="6 7" key="1">
    <citation type="submission" date="2015-10" db="EMBL/GenBank/DDBJ databases">
        <title>Draft genome sequence of Streptomyces cellostaticus DSM 40189, type strain for the species Streptomyces cellostaticus.</title>
        <authorList>
            <person name="Ruckert C."/>
            <person name="Winkler A."/>
            <person name="Kalinowski J."/>
            <person name="Kampfer P."/>
            <person name="Glaeser S."/>
        </authorList>
    </citation>
    <scope>NUCLEOTIDE SEQUENCE [LARGE SCALE GENOMIC DNA]</scope>
    <source>
        <strain evidence="6 7">DSM 40189</strain>
    </source>
</reference>
<accession>A0A101NMT2</accession>
<evidence type="ECO:0000256" key="3">
    <source>
        <dbReference type="ARBA" id="ARBA00022840"/>
    </source>
</evidence>
<evidence type="ECO:0000313" key="7">
    <source>
        <dbReference type="Proteomes" id="UP000054241"/>
    </source>
</evidence>